<evidence type="ECO:0000313" key="1">
    <source>
        <dbReference type="EMBL" id="MPM37858.1"/>
    </source>
</evidence>
<sequence>MQEKSIFPNIVFQSRTSKVPVNVISIIFRDIESCFNSSVNSSKAYASCFQEIGNHSLIIPDRREWFSHRKTFKLNSFESFASNIPSSLNKRGRKFWIFFSNFFIGCVMDRHFTMSFMLKAVLSDFVKHSVKKSNSFLEDYFIFLRNTEFKFNRSIHIHILHLIHFVLNGGAKAGSLRHSSPKLKT</sequence>
<accession>A0A644ZC51</accession>
<organism evidence="1">
    <name type="scientific">bioreactor metagenome</name>
    <dbReference type="NCBI Taxonomy" id="1076179"/>
    <lineage>
        <taxon>unclassified sequences</taxon>
        <taxon>metagenomes</taxon>
        <taxon>ecological metagenomes</taxon>
    </lineage>
</organism>
<proteinExistence type="predicted"/>
<protein>
    <submittedName>
        <fullName evidence="1">Uncharacterized protein</fullName>
    </submittedName>
</protein>
<gene>
    <name evidence="1" type="ORF">SDC9_84477</name>
</gene>
<dbReference type="EMBL" id="VSSQ01008089">
    <property type="protein sequence ID" value="MPM37858.1"/>
    <property type="molecule type" value="Genomic_DNA"/>
</dbReference>
<comment type="caution">
    <text evidence="1">The sequence shown here is derived from an EMBL/GenBank/DDBJ whole genome shotgun (WGS) entry which is preliminary data.</text>
</comment>
<reference evidence="1" key="1">
    <citation type="submission" date="2019-08" db="EMBL/GenBank/DDBJ databases">
        <authorList>
            <person name="Kucharzyk K."/>
            <person name="Murdoch R.W."/>
            <person name="Higgins S."/>
            <person name="Loffler F."/>
        </authorList>
    </citation>
    <scope>NUCLEOTIDE SEQUENCE</scope>
</reference>
<dbReference type="AlphaFoldDB" id="A0A644ZC51"/>
<name>A0A644ZC51_9ZZZZ</name>